<dbReference type="GO" id="GO:0008173">
    <property type="term" value="F:RNA methyltransferase activity"/>
    <property type="evidence" value="ECO:0007669"/>
    <property type="project" value="InterPro"/>
</dbReference>
<dbReference type="InterPro" id="IPR001537">
    <property type="entry name" value="SpoU_MeTrfase"/>
</dbReference>
<dbReference type="PANTHER" id="PTHR43191">
    <property type="entry name" value="RRNA METHYLTRANSFERASE 3"/>
    <property type="match status" value="1"/>
</dbReference>
<evidence type="ECO:0000259" key="5">
    <source>
        <dbReference type="Pfam" id="PF22435"/>
    </source>
</evidence>
<comment type="similarity">
    <text evidence="1">Belongs to the class IV-like SAM-binding methyltransferase superfamily. RNA methyltransferase TrmH family.</text>
</comment>
<keyword evidence="2" id="KW-0489">Methyltransferase</keyword>
<dbReference type="eggNOG" id="COG0566">
    <property type="taxonomic scope" value="Bacteria"/>
</dbReference>
<organism evidence="6 7">
    <name type="scientific">Eggerthia catenaformis OT 569 = DSM 20559</name>
    <dbReference type="NCBI Taxonomy" id="999415"/>
    <lineage>
        <taxon>Bacteria</taxon>
        <taxon>Bacillati</taxon>
        <taxon>Bacillota</taxon>
        <taxon>Erysipelotrichia</taxon>
        <taxon>Erysipelotrichales</taxon>
        <taxon>Coprobacillaceae</taxon>
        <taxon>Eggerthia</taxon>
    </lineage>
</organism>
<dbReference type="BioCyc" id="ECAT999415-HMP:GTTI-1684-MONOMER"/>
<dbReference type="RefSeq" id="WP_004803904.1">
    <property type="nucleotide sequence ID" value="NZ_KB446649.1"/>
</dbReference>
<dbReference type="Pfam" id="PF00588">
    <property type="entry name" value="SpoU_methylase"/>
    <property type="match status" value="1"/>
</dbReference>
<dbReference type="CDD" id="cd18095">
    <property type="entry name" value="SpoU-like_rRNA-MTase"/>
    <property type="match status" value="1"/>
</dbReference>
<dbReference type="Proteomes" id="UP000011758">
    <property type="component" value="Unassembled WGS sequence"/>
</dbReference>
<keyword evidence="3" id="KW-0808">Transferase</keyword>
<sequence>MIITSLSNPLIKKIMGLKTKKNRIINHQYLVEGKHMVEEALLSGVVDVVITTDKNVKDATIVNENIMKKIAFTKNPQPYMAICHKRKSYLDTENKRTLILDDIQDPGNLGTLIRTALAFGFNQIVLSEDTVDVYNDKVLRATQGAIYRVNIVNGALERIIPELQKSGVYVAASTLDDASNIDNIENYDKMAIVLGNEGNGMHAHIIELCNQSLYIPISNMESLNVAIAGGIIMYKYRK</sequence>
<dbReference type="InterPro" id="IPR051259">
    <property type="entry name" value="rRNA_Methyltransferase"/>
</dbReference>
<feature type="domain" description="MRM3-like substrate binding" evidence="5">
    <location>
        <begin position="8"/>
        <end position="81"/>
    </location>
</feature>
<evidence type="ECO:0000256" key="1">
    <source>
        <dbReference type="ARBA" id="ARBA00007228"/>
    </source>
</evidence>
<keyword evidence="7" id="KW-1185">Reference proteome</keyword>
<name>M2PZU1_9FIRM</name>
<dbReference type="SUPFAM" id="SSF55315">
    <property type="entry name" value="L30e-like"/>
    <property type="match status" value="1"/>
</dbReference>
<dbReference type="GO" id="GO:0003723">
    <property type="term" value="F:RNA binding"/>
    <property type="evidence" value="ECO:0007669"/>
    <property type="project" value="InterPro"/>
</dbReference>
<dbReference type="PANTHER" id="PTHR43191:SF2">
    <property type="entry name" value="RRNA METHYLTRANSFERASE 3, MITOCHONDRIAL"/>
    <property type="match status" value="1"/>
</dbReference>
<dbReference type="GO" id="GO:0032259">
    <property type="term" value="P:methylation"/>
    <property type="evidence" value="ECO:0007669"/>
    <property type="project" value="UniProtKB-KW"/>
</dbReference>
<comment type="caution">
    <text evidence="6">The sequence shown here is derived from an EMBL/GenBank/DDBJ whole genome shotgun (WGS) entry which is preliminary data.</text>
</comment>
<dbReference type="InterPro" id="IPR029064">
    <property type="entry name" value="Ribosomal_eL30-like_sf"/>
</dbReference>
<protein>
    <submittedName>
        <fullName evidence="6">Uncharacterized protein</fullName>
    </submittedName>
</protein>
<dbReference type="InterPro" id="IPR053888">
    <property type="entry name" value="MRM3-like_sub_bind"/>
</dbReference>
<dbReference type="GO" id="GO:0006396">
    <property type="term" value="P:RNA processing"/>
    <property type="evidence" value="ECO:0007669"/>
    <property type="project" value="InterPro"/>
</dbReference>
<dbReference type="Gene3D" id="3.30.1330.30">
    <property type="match status" value="1"/>
</dbReference>
<evidence type="ECO:0000313" key="6">
    <source>
        <dbReference type="EMBL" id="EMD16220.1"/>
    </source>
</evidence>
<proteinExistence type="inferred from homology"/>
<accession>M2PZU1</accession>
<dbReference type="SUPFAM" id="SSF75217">
    <property type="entry name" value="alpha/beta knot"/>
    <property type="match status" value="1"/>
</dbReference>
<dbReference type="STRING" id="999415.HMPREF9943_01623"/>
<evidence type="ECO:0000256" key="3">
    <source>
        <dbReference type="ARBA" id="ARBA00022679"/>
    </source>
</evidence>
<dbReference type="PATRIC" id="fig|999415.3.peg.1651"/>
<dbReference type="AlphaFoldDB" id="M2PZU1"/>
<feature type="domain" description="tRNA/rRNA methyltransferase SpoU type" evidence="4">
    <location>
        <begin position="97"/>
        <end position="234"/>
    </location>
</feature>
<reference evidence="6 7" key="1">
    <citation type="submission" date="2013-02" db="EMBL/GenBank/DDBJ databases">
        <title>The Genome Sequence of Lactobacillus catenaformis F0143.</title>
        <authorList>
            <consortium name="The Broad Institute Genome Sequencing Platform"/>
            <person name="Earl A."/>
            <person name="Ward D."/>
            <person name="Feldgarden M."/>
            <person name="Gevers D."/>
            <person name="Izard J."/>
            <person name="Blanton J.M."/>
            <person name="Mathney J."/>
            <person name="Dewhirst F.E."/>
            <person name="Young S.K."/>
            <person name="Zeng Q."/>
            <person name="Gargeya S."/>
            <person name="Fitzgerald M."/>
            <person name="Haas B."/>
            <person name="Abouelleil A."/>
            <person name="Alvarado L."/>
            <person name="Arachchi H.M."/>
            <person name="Berlin A."/>
            <person name="Chapman S.B."/>
            <person name="Gearin G."/>
            <person name="Goldberg J."/>
            <person name="Griggs A."/>
            <person name="Gujja S."/>
            <person name="Hansen M."/>
            <person name="Heiman D."/>
            <person name="Howarth C."/>
            <person name="Larimer J."/>
            <person name="Lui A."/>
            <person name="MacDonald P.J.P."/>
            <person name="McCowen C."/>
            <person name="Montmayeur A."/>
            <person name="Murphy C."/>
            <person name="Neiman D."/>
            <person name="Pearson M."/>
            <person name="Priest M."/>
            <person name="Roberts A."/>
            <person name="Saif S."/>
            <person name="Shea T."/>
            <person name="Sisk P."/>
            <person name="Stolte C."/>
            <person name="Sykes S."/>
            <person name="Wortman J."/>
            <person name="Nusbaum C."/>
            <person name="Birren B."/>
        </authorList>
    </citation>
    <scope>NUCLEOTIDE SEQUENCE [LARGE SCALE GENOMIC DNA]</scope>
    <source>
        <strain evidence="6 7">OT 569</strain>
    </source>
</reference>
<evidence type="ECO:0000313" key="7">
    <source>
        <dbReference type="Proteomes" id="UP000011758"/>
    </source>
</evidence>
<evidence type="ECO:0000256" key="2">
    <source>
        <dbReference type="ARBA" id="ARBA00022603"/>
    </source>
</evidence>
<dbReference type="Pfam" id="PF22435">
    <property type="entry name" value="MRM3-like_sub_bind"/>
    <property type="match status" value="1"/>
</dbReference>
<dbReference type="EMBL" id="AGEJ01000024">
    <property type="protein sequence ID" value="EMD16220.1"/>
    <property type="molecule type" value="Genomic_DNA"/>
</dbReference>
<dbReference type="InterPro" id="IPR029026">
    <property type="entry name" value="tRNA_m1G_MTases_N"/>
</dbReference>
<evidence type="ECO:0000259" key="4">
    <source>
        <dbReference type="Pfam" id="PF00588"/>
    </source>
</evidence>
<dbReference type="Gene3D" id="3.40.1280.10">
    <property type="match status" value="1"/>
</dbReference>
<dbReference type="InterPro" id="IPR029028">
    <property type="entry name" value="Alpha/beta_knot_MTases"/>
</dbReference>
<gene>
    <name evidence="6" type="ORF">HMPREF9943_01623</name>
</gene>